<dbReference type="AlphaFoldDB" id="A0A832ZRZ1"/>
<comment type="caution">
    <text evidence="3">The sequence shown here is derived from an EMBL/GenBank/DDBJ whole genome shotgun (WGS) entry which is preliminary data.</text>
</comment>
<evidence type="ECO:0000313" key="2">
    <source>
        <dbReference type="EMBL" id="HIP84038.1"/>
    </source>
</evidence>
<feature type="transmembrane region" description="Helical" evidence="1">
    <location>
        <begin position="7"/>
        <end position="27"/>
    </location>
</feature>
<sequence length="60" mass="7229">MRFEEFHLAYDFFLYIVLGIVVGYLLYQRYNRGIFVVVGFLLGVLLAFLNLFRLIRKKSY</sequence>
<keyword evidence="1" id="KW-0472">Membrane</keyword>
<dbReference type="EMBL" id="DQUI01000020">
    <property type="protein sequence ID" value="HIP84038.1"/>
    <property type="molecule type" value="Genomic_DNA"/>
</dbReference>
<keyword evidence="1" id="KW-1133">Transmembrane helix</keyword>
<dbReference type="EMBL" id="DQUO01000038">
    <property type="protein sequence ID" value="HIP91358.1"/>
    <property type="molecule type" value="Genomic_DNA"/>
</dbReference>
<evidence type="ECO:0000313" key="3">
    <source>
        <dbReference type="EMBL" id="HIP91358.1"/>
    </source>
</evidence>
<protein>
    <submittedName>
        <fullName evidence="3">Uncharacterized protein</fullName>
    </submittedName>
</protein>
<gene>
    <name evidence="2" type="ORF">EYH15_00875</name>
    <name evidence="3" type="ORF">EYH21_03570</name>
</gene>
<dbReference type="Pfam" id="PF09527">
    <property type="entry name" value="ATPase_gene1"/>
    <property type="match status" value="1"/>
</dbReference>
<reference evidence="3" key="1">
    <citation type="journal article" date="2020" name="ISME J.">
        <title>Gammaproteobacteria mediating utilization of methyl-, sulfur- and petroleum organic compounds in deep ocean hydrothermal plumes.</title>
        <authorList>
            <person name="Zhou Z."/>
            <person name="Liu Y."/>
            <person name="Pan J."/>
            <person name="Cron B.R."/>
            <person name="Toner B.M."/>
            <person name="Anantharaman K."/>
            <person name="Breier J.A."/>
            <person name="Dick G.J."/>
            <person name="Li M."/>
        </authorList>
    </citation>
    <scope>NUCLEOTIDE SEQUENCE</scope>
    <source>
        <strain evidence="2">SZUA-1453</strain>
        <strain evidence="3">SZUA-1471</strain>
    </source>
</reference>
<dbReference type="Proteomes" id="UP000643554">
    <property type="component" value="Unassembled WGS sequence"/>
</dbReference>
<organism evidence="3 4">
    <name type="scientific">Methanothermococcus okinawensis</name>
    <dbReference type="NCBI Taxonomy" id="155863"/>
    <lineage>
        <taxon>Archaea</taxon>
        <taxon>Methanobacteriati</taxon>
        <taxon>Methanobacteriota</taxon>
        <taxon>Methanomada group</taxon>
        <taxon>Methanococci</taxon>
        <taxon>Methanococcales</taxon>
        <taxon>Methanococcaceae</taxon>
        <taxon>Methanothermococcus</taxon>
    </lineage>
</organism>
<keyword evidence="1" id="KW-0812">Transmembrane</keyword>
<name>A0A832ZRZ1_9EURY</name>
<feature type="transmembrane region" description="Helical" evidence="1">
    <location>
        <begin position="33"/>
        <end position="52"/>
    </location>
</feature>
<dbReference type="Proteomes" id="UP000618343">
    <property type="component" value="Unassembled WGS sequence"/>
</dbReference>
<dbReference type="InterPro" id="IPR032820">
    <property type="entry name" value="ATPase_put"/>
</dbReference>
<evidence type="ECO:0000256" key="1">
    <source>
        <dbReference type="SAM" id="Phobius"/>
    </source>
</evidence>
<proteinExistence type="predicted"/>
<evidence type="ECO:0000313" key="4">
    <source>
        <dbReference type="Proteomes" id="UP000618343"/>
    </source>
</evidence>
<accession>A0A832ZRZ1</accession>